<dbReference type="Proteomes" id="UP000827724">
    <property type="component" value="Unassembled WGS sequence"/>
</dbReference>
<keyword evidence="3" id="KW-1185">Reference proteome</keyword>
<dbReference type="EMBL" id="JAIWOZ010000005">
    <property type="protein sequence ID" value="KAH6605321.1"/>
    <property type="molecule type" value="Genomic_DNA"/>
</dbReference>
<dbReference type="AlphaFoldDB" id="A0A9P8QG01"/>
<accession>A0A9P8QG01</accession>
<feature type="region of interest" description="Disordered" evidence="1">
    <location>
        <begin position="153"/>
        <end position="172"/>
    </location>
</feature>
<evidence type="ECO:0000256" key="1">
    <source>
        <dbReference type="SAM" id="MobiDB-lite"/>
    </source>
</evidence>
<name>A0A9P8QG01_9HYPO</name>
<dbReference type="OrthoDB" id="20872at2759"/>
<gene>
    <name evidence="2" type="ORF">Trco_007028</name>
</gene>
<organism evidence="2 3">
    <name type="scientific">Trichoderma cornu-damae</name>
    <dbReference type="NCBI Taxonomy" id="654480"/>
    <lineage>
        <taxon>Eukaryota</taxon>
        <taxon>Fungi</taxon>
        <taxon>Dikarya</taxon>
        <taxon>Ascomycota</taxon>
        <taxon>Pezizomycotina</taxon>
        <taxon>Sordariomycetes</taxon>
        <taxon>Hypocreomycetidae</taxon>
        <taxon>Hypocreales</taxon>
        <taxon>Hypocreaceae</taxon>
        <taxon>Trichoderma</taxon>
    </lineage>
</organism>
<reference evidence="2" key="1">
    <citation type="submission" date="2021-08" db="EMBL/GenBank/DDBJ databases">
        <title>Chromosome-Level Trichoderma cornu-damae using Hi-C Data.</title>
        <authorList>
            <person name="Kim C.S."/>
        </authorList>
    </citation>
    <scope>NUCLEOTIDE SEQUENCE</scope>
    <source>
        <strain evidence="2">KA19-0412C</strain>
    </source>
</reference>
<protein>
    <submittedName>
        <fullName evidence="2">Ankyrin repeat</fullName>
    </submittedName>
</protein>
<evidence type="ECO:0000313" key="2">
    <source>
        <dbReference type="EMBL" id="KAH6605321.1"/>
    </source>
</evidence>
<evidence type="ECO:0000313" key="3">
    <source>
        <dbReference type="Proteomes" id="UP000827724"/>
    </source>
</evidence>
<comment type="caution">
    <text evidence="2">The sequence shown here is derived from an EMBL/GenBank/DDBJ whole genome shotgun (WGS) entry which is preliminary data.</text>
</comment>
<proteinExistence type="predicted"/>
<sequence>MEELLQSRDARDPIQNTREWQAQQLSIQPGDYIDAAAECNEITHLSANILTLFKEIVLSLPKLTQIPNDARINVERSCSALILWSDGYGIAQGRLNDTFNKSRKLRHTAIKSLLHIGRILTERLVPLTEISSEKLQLLCSCVESSIEEANGVMNEDSGHQSDDSSSDAESAFSDGGDIYEIAEDLRTDTRVLSGLDPLLKCPIFDLRHEEGIEGHAPPTWSPEQSFSDKIQHRFPCAGAALASRLGSTNYERYLRCQADRDAHRGEEAQPAANRRGQDAFWKKARYRLRGPGIGISPLEQTRIYPETVMMSKYDGQSVRIPQLPKDAKTGLPFPCIACGRTVVIINNADWK</sequence>